<keyword evidence="1" id="KW-0812">Transmembrane</keyword>
<proteinExistence type="predicted"/>
<dbReference type="PANTHER" id="PTHR34387">
    <property type="entry name" value="SLR1258 PROTEIN"/>
    <property type="match status" value="1"/>
</dbReference>
<dbReference type="InterPro" id="IPR052022">
    <property type="entry name" value="26kDa_periplasmic_antigen"/>
</dbReference>
<dbReference type="Gene3D" id="3.30.110.170">
    <property type="entry name" value="Protein of unknown function (DUF541), domain 1"/>
    <property type="match status" value="1"/>
</dbReference>
<sequence>MQNKNNFYFLGICLVIASIVISLGFSSINPKEASVSVRGLAQREVNADLAVWQLSFGLGDNNLENLQKSIKEKSEIVSLYLKDKGLNERDFSVLSPSITNNLLDPYINQEKMQYIYIAKLNFLIRTDKISAVKKANEGLLELVDKGIAIKQDYENKINYEFTKLNDIKPEMIALATKNARKAAEQFAKDSNSNLGKIKHATQGLFSIENAATGLEERKIVRVVTQIQYLLK</sequence>
<keyword evidence="3" id="KW-1185">Reference proteome</keyword>
<dbReference type="Proteomes" id="UP000509414">
    <property type="component" value="Chromosome"/>
</dbReference>
<dbReference type="Pfam" id="PF04402">
    <property type="entry name" value="SIMPL"/>
    <property type="match status" value="1"/>
</dbReference>
<keyword evidence="1" id="KW-1133">Transmembrane helix</keyword>
<gene>
    <name evidence="2" type="ORF">CINF_0420</name>
</gene>
<dbReference type="PANTHER" id="PTHR34387:SF2">
    <property type="entry name" value="SLR1258 PROTEIN"/>
    <property type="match status" value="1"/>
</dbReference>
<keyword evidence="1" id="KW-0472">Membrane</keyword>
<accession>A0A7H9CHW6</accession>
<organism evidence="2 3">
    <name type="scientific">Candidatus Campylobacter infans</name>
    <dbReference type="NCBI Taxonomy" id="2561898"/>
    <lineage>
        <taxon>Bacteria</taxon>
        <taxon>Pseudomonadati</taxon>
        <taxon>Campylobacterota</taxon>
        <taxon>Epsilonproteobacteria</taxon>
        <taxon>Campylobacterales</taxon>
        <taxon>Campylobacteraceae</taxon>
        <taxon>Campylobacter</taxon>
    </lineage>
</organism>
<dbReference type="GO" id="GO:0006974">
    <property type="term" value="P:DNA damage response"/>
    <property type="evidence" value="ECO:0007669"/>
    <property type="project" value="TreeGrafter"/>
</dbReference>
<evidence type="ECO:0000313" key="3">
    <source>
        <dbReference type="Proteomes" id="UP000509414"/>
    </source>
</evidence>
<evidence type="ECO:0000256" key="1">
    <source>
        <dbReference type="SAM" id="Phobius"/>
    </source>
</evidence>
<dbReference type="InterPro" id="IPR016907">
    <property type="entry name" value="UCP029033"/>
</dbReference>
<dbReference type="KEGG" id="cinf:CINF_0420"/>
<dbReference type="AlphaFoldDB" id="A0A7H9CHW6"/>
<dbReference type="RefSeq" id="WP_179975572.1">
    <property type="nucleotide sequence ID" value="NZ_CP049075.1"/>
</dbReference>
<reference evidence="2 3" key="1">
    <citation type="submission" date="2020-02" db="EMBL/GenBank/DDBJ databases">
        <title>Complete genome sequence of the novel Campylobacter species Candidatus Campylobacter infans.</title>
        <authorList>
            <person name="Duim B."/>
            <person name="Zomer A."/>
            <person name="van der Graaf L."/>
            <person name="Wagenaar J."/>
        </authorList>
    </citation>
    <scope>NUCLEOTIDE SEQUENCE [LARGE SCALE GENOMIC DNA]</scope>
    <source>
        <strain evidence="2 3">19S00001</strain>
    </source>
</reference>
<name>A0A7H9CHW6_9BACT</name>
<dbReference type="Gene3D" id="3.30.70.2970">
    <property type="entry name" value="Protein of unknown function (DUF541), domain 2"/>
    <property type="match status" value="1"/>
</dbReference>
<evidence type="ECO:0000313" key="2">
    <source>
        <dbReference type="EMBL" id="QLI04955.1"/>
    </source>
</evidence>
<protein>
    <submittedName>
        <fullName evidence="2">SIMPL domain-containing protein</fullName>
    </submittedName>
</protein>
<dbReference type="InterPro" id="IPR007497">
    <property type="entry name" value="SIMPL/DUF541"/>
</dbReference>
<dbReference type="EMBL" id="CP049075">
    <property type="protein sequence ID" value="QLI04955.1"/>
    <property type="molecule type" value="Genomic_DNA"/>
</dbReference>
<dbReference type="PIRSF" id="PIRSF029033">
    <property type="entry name" value="UCP029033"/>
    <property type="match status" value="1"/>
</dbReference>
<feature type="transmembrane region" description="Helical" evidence="1">
    <location>
        <begin position="7"/>
        <end position="28"/>
    </location>
</feature>